<dbReference type="InterPro" id="IPR036737">
    <property type="entry name" value="OmpA-like_sf"/>
</dbReference>
<evidence type="ECO:0000256" key="5">
    <source>
        <dbReference type="SAM" id="SignalP"/>
    </source>
</evidence>
<accession>A0A1Y5RHC0</accession>
<dbReference type="CDD" id="cd07185">
    <property type="entry name" value="OmpA_C-like"/>
    <property type="match status" value="1"/>
</dbReference>
<gene>
    <name evidence="7" type="primary">oprF_1</name>
    <name evidence="7" type="ORF">TRL7639_00220</name>
</gene>
<evidence type="ECO:0000256" key="3">
    <source>
        <dbReference type="ARBA" id="ARBA00023237"/>
    </source>
</evidence>
<name>A0A1Y5RHC0_9RHOB</name>
<dbReference type="PRINTS" id="PR01021">
    <property type="entry name" value="OMPADOMAIN"/>
</dbReference>
<dbReference type="OrthoDB" id="9792021at2"/>
<evidence type="ECO:0000259" key="6">
    <source>
        <dbReference type="PROSITE" id="PS51123"/>
    </source>
</evidence>
<sequence length="302" mass="32791">MIRSLALCAVFAALPAAAQELALPPEARQLTNRDNPLDSYELPIAVWDGTGVPSREVQGRVVKRTWRMSVGSKTTLQVFAALRNQIEAQGYDVLLDCPAEACGGFDFRFGTEVVPSPDMYVSIRDYRFMSAIREDEVLSLLVSRNPPDAYVQVITVTPAEVVPLEVAQTDEAEEVPEPGIAANLEASGHVILNDLEFETGADALGNGPFAVLSELADWLKQDEARRVVLVGHTDNIGLLERNTALSQRRAEAVKARLIEAFEVAAEQLETAGAGYLAPVDSNATPEGREANRRVEAVVLPVR</sequence>
<keyword evidence="3" id="KW-0998">Cell outer membrane</keyword>
<keyword evidence="2 4" id="KW-0472">Membrane</keyword>
<dbReference type="Proteomes" id="UP000193077">
    <property type="component" value="Unassembled WGS sequence"/>
</dbReference>
<dbReference type="Gene3D" id="3.30.1330.60">
    <property type="entry name" value="OmpA-like domain"/>
    <property type="match status" value="1"/>
</dbReference>
<keyword evidence="8" id="KW-1185">Reference proteome</keyword>
<dbReference type="GO" id="GO:0009279">
    <property type="term" value="C:cell outer membrane"/>
    <property type="evidence" value="ECO:0007669"/>
    <property type="project" value="UniProtKB-SubCell"/>
</dbReference>
<comment type="subcellular location">
    <subcellularLocation>
        <location evidence="1">Cell outer membrane</location>
    </subcellularLocation>
</comment>
<dbReference type="SUPFAM" id="SSF103088">
    <property type="entry name" value="OmpA-like"/>
    <property type="match status" value="1"/>
</dbReference>
<evidence type="ECO:0000256" key="4">
    <source>
        <dbReference type="PROSITE-ProRule" id="PRU00473"/>
    </source>
</evidence>
<dbReference type="PROSITE" id="PS51123">
    <property type="entry name" value="OMPA_2"/>
    <property type="match status" value="1"/>
</dbReference>
<feature type="signal peptide" evidence="5">
    <location>
        <begin position="1"/>
        <end position="18"/>
    </location>
</feature>
<dbReference type="Pfam" id="PF00691">
    <property type="entry name" value="OmpA"/>
    <property type="match status" value="1"/>
</dbReference>
<dbReference type="InterPro" id="IPR006665">
    <property type="entry name" value="OmpA-like"/>
</dbReference>
<dbReference type="EMBL" id="FWFO01000001">
    <property type="protein sequence ID" value="SLN14703.1"/>
    <property type="molecule type" value="Genomic_DNA"/>
</dbReference>
<proteinExistence type="predicted"/>
<protein>
    <submittedName>
        <fullName evidence="7">Outer membrane porin F</fullName>
    </submittedName>
</protein>
<dbReference type="InterPro" id="IPR050330">
    <property type="entry name" value="Bact_OuterMem_StrucFunc"/>
</dbReference>
<evidence type="ECO:0000313" key="8">
    <source>
        <dbReference type="Proteomes" id="UP000193077"/>
    </source>
</evidence>
<evidence type="ECO:0000256" key="1">
    <source>
        <dbReference type="ARBA" id="ARBA00004442"/>
    </source>
</evidence>
<dbReference type="PANTHER" id="PTHR30329:SF21">
    <property type="entry name" value="LIPOPROTEIN YIAD-RELATED"/>
    <property type="match status" value="1"/>
</dbReference>
<organism evidence="7 8">
    <name type="scientific">Falsiruegeria litorea R37</name>
    <dbReference type="NCBI Taxonomy" id="1200284"/>
    <lineage>
        <taxon>Bacteria</taxon>
        <taxon>Pseudomonadati</taxon>
        <taxon>Pseudomonadota</taxon>
        <taxon>Alphaproteobacteria</taxon>
        <taxon>Rhodobacterales</taxon>
        <taxon>Roseobacteraceae</taxon>
        <taxon>Falsiruegeria</taxon>
    </lineage>
</organism>
<dbReference type="AlphaFoldDB" id="A0A1Y5RHC0"/>
<feature type="chain" id="PRO_5012396168" evidence="5">
    <location>
        <begin position="19"/>
        <end position="302"/>
    </location>
</feature>
<evidence type="ECO:0000256" key="2">
    <source>
        <dbReference type="ARBA" id="ARBA00023136"/>
    </source>
</evidence>
<dbReference type="InterPro" id="IPR006664">
    <property type="entry name" value="OMP_bac"/>
</dbReference>
<reference evidence="7 8" key="1">
    <citation type="submission" date="2017-03" db="EMBL/GenBank/DDBJ databases">
        <authorList>
            <person name="Afonso C.L."/>
            <person name="Miller P.J."/>
            <person name="Scott M.A."/>
            <person name="Spackman E."/>
            <person name="Goraichik I."/>
            <person name="Dimitrov K.M."/>
            <person name="Suarez D.L."/>
            <person name="Swayne D.E."/>
        </authorList>
    </citation>
    <scope>NUCLEOTIDE SEQUENCE [LARGE SCALE GENOMIC DNA]</scope>
    <source>
        <strain evidence="7 8">CECT 7639</strain>
    </source>
</reference>
<feature type="domain" description="OmpA-like" evidence="6">
    <location>
        <begin position="184"/>
        <end position="302"/>
    </location>
</feature>
<dbReference type="RefSeq" id="WP_085793972.1">
    <property type="nucleotide sequence ID" value="NZ_FWFO01000001.1"/>
</dbReference>
<keyword evidence="5" id="KW-0732">Signal</keyword>
<dbReference type="PANTHER" id="PTHR30329">
    <property type="entry name" value="STATOR ELEMENT OF FLAGELLAR MOTOR COMPLEX"/>
    <property type="match status" value="1"/>
</dbReference>
<evidence type="ECO:0000313" key="7">
    <source>
        <dbReference type="EMBL" id="SLN14703.1"/>
    </source>
</evidence>